<evidence type="ECO:0000256" key="12">
    <source>
        <dbReference type="ARBA" id="ARBA00022960"/>
    </source>
</evidence>
<dbReference type="PANTHER" id="PTHR21071:SF4">
    <property type="entry name" value="UDP-N-ACETYLENOLPYRUVOYLGLUCOSAMINE REDUCTASE"/>
    <property type="match status" value="1"/>
</dbReference>
<name>A0ABY4D6G5_9SPIR</name>
<keyword evidence="7 19" id="KW-0963">Cytoplasm</keyword>
<dbReference type="NCBIfam" id="TIGR00179">
    <property type="entry name" value="murB"/>
    <property type="match status" value="1"/>
</dbReference>
<dbReference type="Pfam" id="PF02873">
    <property type="entry name" value="MurB_C"/>
    <property type="match status" value="1"/>
</dbReference>
<evidence type="ECO:0000256" key="6">
    <source>
        <dbReference type="ARBA" id="ARBA00015188"/>
    </source>
</evidence>
<dbReference type="InterPro" id="IPR036635">
    <property type="entry name" value="MurB_C_sf"/>
</dbReference>
<dbReference type="EMBL" id="CP094929">
    <property type="protein sequence ID" value="UOM49760.1"/>
    <property type="molecule type" value="Genomic_DNA"/>
</dbReference>
<evidence type="ECO:0000256" key="7">
    <source>
        <dbReference type="ARBA" id="ARBA00022490"/>
    </source>
</evidence>
<dbReference type="EC" id="1.3.1.98" evidence="5 19"/>
<keyword evidence="22" id="KW-1185">Reference proteome</keyword>
<keyword evidence="14 19" id="KW-0560">Oxidoreductase</keyword>
<evidence type="ECO:0000256" key="14">
    <source>
        <dbReference type="ARBA" id="ARBA00023002"/>
    </source>
</evidence>
<sequence length="311" mass="34607">MHTNVRNSDEKINLDHLLIEQVELAAHSGIHTGGKADLAAYPSDFEELRALLDHARKYSIPITILGGATNSLISDDGIEGLTIITSHLRRRHVQGEMFCVRSGLLLDRAIDLAIEDGLGGLELLGGLPGTVGGAIAGNSGAHGMHISDVLYYVDYMTFDGKLHRKQIHRDDFSYRNTPFSNRKDIIIYEAGFRLTPITQTSEARKRKDEVKAKRKQNGQYEHPSIGCIFKNPEGMHAGQLIDECGLKGLGIGGAKVSSRHANFIINPNKQATSTDVRALIEHVRQEVFEKHHVRLEEEIHYVGRWQDARHT</sequence>
<dbReference type="InterPro" id="IPR016169">
    <property type="entry name" value="FAD-bd_PCMH_sub2"/>
</dbReference>
<accession>A0ABY4D6G5</accession>
<dbReference type="InterPro" id="IPR016166">
    <property type="entry name" value="FAD-bd_PCMH"/>
</dbReference>
<keyword evidence="13 19" id="KW-0573">Peptidoglycan synthesis</keyword>
<feature type="active site" evidence="19">
    <location>
        <position position="298"/>
    </location>
</feature>
<keyword evidence="10 19" id="KW-0274">FAD</keyword>
<proteinExistence type="inferred from homology"/>
<dbReference type="InterPro" id="IPR003170">
    <property type="entry name" value="MurB"/>
</dbReference>
<dbReference type="SUPFAM" id="SSF56194">
    <property type="entry name" value="Uridine diphospho-N-Acetylenolpyruvylglucosamine reductase, MurB, C-terminal domain"/>
    <property type="match status" value="1"/>
</dbReference>
<keyword evidence="11 19" id="KW-0521">NADP</keyword>
<evidence type="ECO:0000256" key="18">
    <source>
        <dbReference type="ARBA" id="ARBA00048914"/>
    </source>
</evidence>
<dbReference type="InterPro" id="IPR016167">
    <property type="entry name" value="FAD-bd_PCMH_sub1"/>
</dbReference>
<evidence type="ECO:0000256" key="3">
    <source>
        <dbReference type="ARBA" id="ARBA00004496"/>
    </source>
</evidence>
<evidence type="ECO:0000256" key="8">
    <source>
        <dbReference type="ARBA" id="ARBA00022618"/>
    </source>
</evidence>
<reference evidence="22" key="1">
    <citation type="journal article" date="2024" name="J Bioinform Genom">
        <title>Complete genome sequence of the type strain bacterium Sphaerochaeta associata GLS2t (VKM B-2742)t.</title>
        <authorList>
            <person name="Troshina O.Y."/>
            <person name="Tepeeva A.N."/>
            <person name="Arzamasceva V.O."/>
            <person name="Whitman W.B."/>
            <person name="Varghese N."/>
            <person name="Shapiro N."/>
            <person name="Woyke T."/>
            <person name="Kripides N.C."/>
            <person name="Vasilenko O.V."/>
        </authorList>
    </citation>
    <scope>NUCLEOTIDE SEQUENCE [LARGE SCALE GENOMIC DNA]</scope>
    <source>
        <strain evidence="22">GLS2T</strain>
    </source>
</reference>
<dbReference type="HAMAP" id="MF_00037">
    <property type="entry name" value="MurB"/>
    <property type="match status" value="1"/>
</dbReference>
<keyword evidence="9 19" id="KW-0285">Flavoprotein</keyword>
<dbReference type="GO" id="GO:0008762">
    <property type="term" value="F:UDP-N-acetylmuramate dehydrogenase activity"/>
    <property type="evidence" value="ECO:0007669"/>
    <property type="project" value="UniProtKB-EC"/>
</dbReference>
<dbReference type="PROSITE" id="PS51387">
    <property type="entry name" value="FAD_PCMH"/>
    <property type="match status" value="1"/>
</dbReference>
<feature type="domain" description="FAD-binding PCMH-type" evidence="20">
    <location>
        <begin position="32"/>
        <end position="197"/>
    </location>
</feature>
<keyword evidence="16 19" id="KW-0961">Cell wall biogenesis/degradation</keyword>
<evidence type="ECO:0000256" key="10">
    <source>
        <dbReference type="ARBA" id="ARBA00022827"/>
    </source>
</evidence>
<evidence type="ECO:0000256" key="1">
    <source>
        <dbReference type="ARBA" id="ARBA00001974"/>
    </source>
</evidence>
<comment type="similarity">
    <text evidence="19">Belongs to the MurB family.</text>
</comment>
<evidence type="ECO:0000256" key="11">
    <source>
        <dbReference type="ARBA" id="ARBA00022857"/>
    </source>
</evidence>
<comment type="catalytic activity">
    <reaction evidence="18 19">
        <text>UDP-N-acetyl-alpha-D-muramate + NADP(+) = UDP-N-acetyl-3-O-(1-carboxyvinyl)-alpha-D-glucosamine + NADPH + H(+)</text>
        <dbReference type="Rhea" id="RHEA:12248"/>
        <dbReference type="ChEBI" id="CHEBI:15378"/>
        <dbReference type="ChEBI" id="CHEBI:57783"/>
        <dbReference type="ChEBI" id="CHEBI:58349"/>
        <dbReference type="ChEBI" id="CHEBI:68483"/>
        <dbReference type="ChEBI" id="CHEBI:70757"/>
        <dbReference type="EC" id="1.3.1.98"/>
    </reaction>
</comment>
<keyword evidence="15 19" id="KW-0131">Cell cycle</keyword>
<keyword evidence="8 19" id="KW-0132">Cell division</keyword>
<keyword evidence="12 19" id="KW-0133">Cell shape</keyword>
<dbReference type="InterPro" id="IPR006094">
    <property type="entry name" value="Oxid_FAD_bind_N"/>
</dbReference>
<evidence type="ECO:0000256" key="19">
    <source>
        <dbReference type="HAMAP-Rule" id="MF_00037"/>
    </source>
</evidence>
<evidence type="ECO:0000256" key="9">
    <source>
        <dbReference type="ARBA" id="ARBA00022630"/>
    </source>
</evidence>
<evidence type="ECO:0000256" key="15">
    <source>
        <dbReference type="ARBA" id="ARBA00023306"/>
    </source>
</evidence>
<dbReference type="SUPFAM" id="SSF56176">
    <property type="entry name" value="FAD-binding/transporter-associated domain-like"/>
    <property type="match status" value="1"/>
</dbReference>
<feature type="active site" description="Proton donor" evidence="19">
    <location>
        <position position="227"/>
    </location>
</feature>
<evidence type="ECO:0000256" key="13">
    <source>
        <dbReference type="ARBA" id="ARBA00022984"/>
    </source>
</evidence>
<dbReference type="NCBIfam" id="NF010480">
    <property type="entry name" value="PRK13905.1"/>
    <property type="match status" value="1"/>
</dbReference>
<evidence type="ECO:0000313" key="22">
    <source>
        <dbReference type="Proteomes" id="UP000829708"/>
    </source>
</evidence>
<evidence type="ECO:0000256" key="16">
    <source>
        <dbReference type="ARBA" id="ARBA00023316"/>
    </source>
</evidence>
<gene>
    <name evidence="19 21" type="primary">murB</name>
    <name evidence="21" type="ORF">MUG09_09340</name>
</gene>
<feature type="active site" evidence="19">
    <location>
        <position position="175"/>
    </location>
</feature>
<dbReference type="Gene3D" id="3.30.465.10">
    <property type="match status" value="1"/>
</dbReference>
<evidence type="ECO:0000256" key="2">
    <source>
        <dbReference type="ARBA" id="ARBA00003921"/>
    </source>
</evidence>
<comment type="function">
    <text evidence="2 19">Cell wall formation.</text>
</comment>
<dbReference type="InterPro" id="IPR036318">
    <property type="entry name" value="FAD-bd_PCMH-like_sf"/>
</dbReference>
<evidence type="ECO:0000259" key="20">
    <source>
        <dbReference type="PROSITE" id="PS51387"/>
    </source>
</evidence>
<protein>
    <recommendedName>
        <fullName evidence="6 19">UDP-N-acetylenolpyruvoylglucosamine reductase</fullName>
        <ecNumber evidence="5 19">1.3.1.98</ecNumber>
    </recommendedName>
    <alternativeName>
        <fullName evidence="17 19">UDP-N-acetylmuramate dehydrogenase</fullName>
    </alternativeName>
</protein>
<dbReference type="Gene3D" id="3.90.78.10">
    <property type="entry name" value="UDP-N-acetylenolpyruvoylglucosamine reductase, C-terminal domain"/>
    <property type="match status" value="1"/>
</dbReference>
<dbReference type="RefSeq" id="WP_244771154.1">
    <property type="nucleotide sequence ID" value="NZ_CP094929.1"/>
</dbReference>
<comment type="pathway">
    <text evidence="4 19">Cell wall biogenesis; peptidoglycan biosynthesis.</text>
</comment>
<dbReference type="InterPro" id="IPR011601">
    <property type="entry name" value="MurB_C"/>
</dbReference>
<dbReference type="PANTHER" id="PTHR21071">
    <property type="entry name" value="UDP-N-ACETYLENOLPYRUVOYLGLUCOSAMINE REDUCTASE"/>
    <property type="match status" value="1"/>
</dbReference>
<comment type="subcellular location">
    <subcellularLocation>
        <location evidence="3 19">Cytoplasm</location>
    </subcellularLocation>
</comment>
<comment type="cofactor">
    <cofactor evidence="1 19">
        <name>FAD</name>
        <dbReference type="ChEBI" id="CHEBI:57692"/>
    </cofactor>
</comment>
<evidence type="ECO:0000256" key="5">
    <source>
        <dbReference type="ARBA" id="ARBA00012518"/>
    </source>
</evidence>
<evidence type="ECO:0000256" key="4">
    <source>
        <dbReference type="ARBA" id="ARBA00004752"/>
    </source>
</evidence>
<evidence type="ECO:0000256" key="17">
    <source>
        <dbReference type="ARBA" id="ARBA00031026"/>
    </source>
</evidence>
<evidence type="ECO:0000313" key="21">
    <source>
        <dbReference type="EMBL" id="UOM49760.1"/>
    </source>
</evidence>
<dbReference type="Proteomes" id="UP000829708">
    <property type="component" value="Chromosome"/>
</dbReference>
<dbReference type="Pfam" id="PF01565">
    <property type="entry name" value="FAD_binding_4"/>
    <property type="match status" value="1"/>
</dbReference>
<dbReference type="Gene3D" id="3.30.43.10">
    <property type="entry name" value="Uridine Diphospho-n-acetylenolpyruvylglucosamine Reductase, domain 2"/>
    <property type="match status" value="1"/>
</dbReference>
<organism evidence="21 22">
    <name type="scientific">Sphaerochaeta associata</name>
    <dbReference type="NCBI Taxonomy" id="1129264"/>
    <lineage>
        <taxon>Bacteria</taxon>
        <taxon>Pseudomonadati</taxon>
        <taxon>Spirochaetota</taxon>
        <taxon>Spirochaetia</taxon>
        <taxon>Spirochaetales</taxon>
        <taxon>Sphaerochaetaceae</taxon>
        <taxon>Sphaerochaeta</taxon>
    </lineage>
</organism>